<feature type="region of interest" description="Disordered" evidence="3">
    <location>
        <begin position="1"/>
        <end position="80"/>
    </location>
</feature>
<dbReference type="Proteomes" id="UP000015453">
    <property type="component" value="Unassembled WGS sequence"/>
</dbReference>
<protein>
    <submittedName>
        <fullName evidence="4">Uncharacterized protein</fullName>
    </submittedName>
</protein>
<reference evidence="4 5" key="1">
    <citation type="journal article" date="2013" name="BMC Genomics">
        <title>The miniature genome of a carnivorous plant Genlisea aurea contains a low number of genes and short non-coding sequences.</title>
        <authorList>
            <person name="Leushkin E.V."/>
            <person name="Sutormin R.A."/>
            <person name="Nabieva E.R."/>
            <person name="Penin A.A."/>
            <person name="Kondrashov A.S."/>
            <person name="Logacheva M.D."/>
        </authorList>
    </citation>
    <scope>NUCLEOTIDE SEQUENCE [LARGE SCALE GENOMIC DNA]</scope>
</reference>
<dbReference type="GO" id="GO:0005829">
    <property type="term" value="C:cytosol"/>
    <property type="evidence" value="ECO:0007669"/>
    <property type="project" value="TreeGrafter"/>
</dbReference>
<dbReference type="OrthoDB" id="434160at2759"/>
<dbReference type="PANTHER" id="PTHR45639:SF4">
    <property type="entry name" value="HSC70CB, ISOFORM G"/>
    <property type="match status" value="1"/>
</dbReference>
<feature type="non-terminal residue" evidence="4">
    <location>
        <position position="237"/>
    </location>
</feature>
<evidence type="ECO:0000256" key="3">
    <source>
        <dbReference type="SAM" id="MobiDB-lite"/>
    </source>
</evidence>
<dbReference type="EMBL" id="AUSU01009999">
    <property type="protein sequence ID" value="EPS57643.1"/>
    <property type="molecule type" value="Genomic_DNA"/>
</dbReference>
<evidence type="ECO:0000313" key="5">
    <source>
        <dbReference type="Proteomes" id="UP000015453"/>
    </source>
</evidence>
<dbReference type="SUPFAM" id="SSF100934">
    <property type="entry name" value="Heat shock protein 70kD (HSP70), C-terminal subdomain"/>
    <property type="match status" value="1"/>
</dbReference>
<gene>
    <name evidence="4" type="ORF">M569_17174</name>
</gene>
<dbReference type="FunFam" id="1.20.1270.10:FF:000002">
    <property type="entry name" value="Heat shock 70 kDa protein 4"/>
    <property type="match status" value="1"/>
</dbReference>
<dbReference type="AlphaFoldDB" id="S8D4N3"/>
<feature type="compositionally biased region" description="Basic and acidic residues" evidence="3">
    <location>
        <begin position="60"/>
        <end position="77"/>
    </location>
</feature>
<organism evidence="4 5">
    <name type="scientific">Genlisea aurea</name>
    <dbReference type="NCBI Taxonomy" id="192259"/>
    <lineage>
        <taxon>Eukaryota</taxon>
        <taxon>Viridiplantae</taxon>
        <taxon>Streptophyta</taxon>
        <taxon>Embryophyta</taxon>
        <taxon>Tracheophyta</taxon>
        <taxon>Spermatophyta</taxon>
        <taxon>Magnoliopsida</taxon>
        <taxon>eudicotyledons</taxon>
        <taxon>Gunneridae</taxon>
        <taxon>Pentapetalae</taxon>
        <taxon>asterids</taxon>
        <taxon>lamiids</taxon>
        <taxon>Lamiales</taxon>
        <taxon>Lentibulariaceae</taxon>
        <taxon>Genlisea</taxon>
    </lineage>
</organism>
<dbReference type="InterPro" id="IPR029048">
    <property type="entry name" value="HSP70_C_sf"/>
</dbReference>
<dbReference type="Pfam" id="PF00012">
    <property type="entry name" value="HSP70"/>
    <property type="match status" value="1"/>
</dbReference>
<dbReference type="Gene3D" id="1.20.1270.10">
    <property type="match status" value="1"/>
</dbReference>
<evidence type="ECO:0000256" key="1">
    <source>
        <dbReference type="ARBA" id="ARBA00022741"/>
    </source>
</evidence>
<accession>S8D4N3</accession>
<evidence type="ECO:0000256" key="2">
    <source>
        <dbReference type="ARBA" id="ARBA00022840"/>
    </source>
</evidence>
<dbReference type="GO" id="GO:0005634">
    <property type="term" value="C:nucleus"/>
    <property type="evidence" value="ECO:0007669"/>
    <property type="project" value="TreeGrafter"/>
</dbReference>
<dbReference type="GO" id="GO:0005524">
    <property type="term" value="F:ATP binding"/>
    <property type="evidence" value="ECO:0007669"/>
    <property type="project" value="UniProtKB-KW"/>
</dbReference>
<keyword evidence="2" id="KW-0067">ATP-binding</keyword>
<sequence>LLEEEEVEVPVVKESDVGSTQMETDEVQAASAPSGFTGIDLNMHDGTADGPAAENGAPQSDEKPVPMETDSKVEAPKKKVRKTNVPISEVVYGALASADLQKAVDEEFDMALQDRVMEETKDKKNAVEAYVYDFRNKLHDKYAEFVTDPEREQFIAKLQEVEDWLYEDGEDENKGVYVAKLEELKKVGDPIEERYREHSERESVILQLVYCISSYRDAAVSNDPKFDHIDYAEKQKV</sequence>
<keyword evidence="5" id="KW-1185">Reference proteome</keyword>
<dbReference type="GO" id="GO:0140662">
    <property type="term" value="F:ATP-dependent protein folding chaperone"/>
    <property type="evidence" value="ECO:0007669"/>
    <property type="project" value="InterPro"/>
</dbReference>
<feature type="non-terminal residue" evidence="4">
    <location>
        <position position="1"/>
    </location>
</feature>
<dbReference type="InterPro" id="IPR013126">
    <property type="entry name" value="Hsp_70_fam"/>
</dbReference>
<keyword evidence="1" id="KW-0547">Nucleotide-binding</keyword>
<name>S8D4N3_9LAMI</name>
<evidence type="ECO:0000313" key="4">
    <source>
        <dbReference type="EMBL" id="EPS57643.1"/>
    </source>
</evidence>
<proteinExistence type="predicted"/>
<dbReference type="PANTHER" id="PTHR45639">
    <property type="entry name" value="HSC70CB, ISOFORM G-RELATED"/>
    <property type="match status" value="1"/>
</dbReference>
<comment type="caution">
    <text evidence="4">The sequence shown here is derived from an EMBL/GenBank/DDBJ whole genome shotgun (WGS) entry which is preliminary data.</text>
</comment>